<dbReference type="EMBL" id="KN834228">
    <property type="protein sequence ID" value="KIK11388.1"/>
    <property type="molecule type" value="Genomic_DNA"/>
</dbReference>
<evidence type="ECO:0000313" key="3">
    <source>
        <dbReference type="Proteomes" id="UP000054018"/>
    </source>
</evidence>
<reference evidence="2 3" key="1">
    <citation type="submission" date="2014-04" db="EMBL/GenBank/DDBJ databases">
        <authorList>
            <consortium name="DOE Joint Genome Institute"/>
            <person name="Kuo A."/>
            <person name="Kohler A."/>
            <person name="Costa M.D."/>
            <person name="Nagy L.G."/>
            <person name="Floudas D."/>
            <person name="Copeland A."/>
            <person name="Barry K.W."/>
            <person name="Cichocki N."/>
            <person name="Veneault-Fourrey C."/>
            <person name="LaButti K."/>
            <person name="Lindquist E.A."/>
            <person name="Lipzen A."/>
            <person name="Lundell T."/>
            <person name="Morin E."/>
            <person name="Murat C."/>
            <person name="Sun H."/>
            <person name="Tunlid A."/>
            <person name="Henrissat B."/>
            <person name="Grigoriev I.V."/>
            <person name="Hibbett D.S."/>
            <person name="Martin F."/>
            <person name="Nordberg H.P."/>
            <person name="Cantor M.N."/>
            <person name="Hua S.X."/>
        </authorList>
    </citation>
    <scope>NUCLEOTIDE SEQUENCE [LARGE SCALE GENOMIC DNA]</scope>
    <source>
        <strain evidence="2 3">441</strain>
    </source>
</reference>
<keyword evidence="3" id="KW-1185">Reference proteome</keyword>
<accession>A0A0C9YU51</accession>
<feature type="region of interest" description="Disordered" evidence="1">
    <location>
        <begin position="79"/>
        <end position="135"/>
    </location>
</feature>
<organism evidence="2 3">
    <name type="scientific">Pisolithus microcarpus 441</name>
    <dbReference type="NCBI Taxonomy" id="765257"/>
    <lineage>
        <taxon>Eukaryota</taxon>
        <taxon>Fungi</taxon>
        <taxon>Dikarya</taxon>
        <taxon>Basidiomycota</taxon>
        <taxon>Agaricomycotina</taxon>
        <taxon>Agaricomycetes</taxon>
        <taxon>Agaricomycetidae</taxon>
        <taxon>Boletales</taxon>
        <taxon>Sclerodermatineae</taxon>
        <taxon>Pisolithaceae</taxon>
        <taxon>Pisolithus</taxon>
    </lineage>
</organism>
<proteinExistence type="predicted"/>
<name>A0A0C9YU51_9AGAM</name>
<dbReference type="AlphaFoldDB" id="A0A0C9YU51"/>
<evidence type="ECO:0000256" key="1">
    <source>
        <dbReference type="SAM" id="MobiDB-lite"/>
    </source>
</evidence>
<dbReference type="HOGENOM" id="CLU_1454971_0_0_1"/>
<gene>
    <name evidence="2" type="ORF">PISMIDRAFT_500311</name>
</gene>
<sequence>MFAVTIDFEGRRSLTFSRLATKPNTRARLLHASSSEFVANQMVFARCRLLSSMVWSSSSSTGSWLEASQVYFRRFRSSSPRKTTSHDKFRSLKLSQYDTTRQRSRPDFSRPRRATFVGKKPHQLGETPMMPSWPSRPRSINGPSFRMFSVACFHSEYQGGTLLSYSDPSSTMSATECFQTSTVSQN</sequence>
<dbReference type="Proteomes" id="UP000054018">
    <property type="component" value="Unassembled WGS sequence"/>
</dbReference>
<protein>
    <submittedName>
        <fullName evidence="2">Uncharacterized protein</fullName>
    </submittedName>
</protein>
<reference evidence="3" key="2">
    <citation type="submission" date="2015-01" db="EMBL/GenBank/DDBJ databases">
        <title>Evolutionary Origins and Diversification of the Mycorrhizal Mutualists.</title>
        <authorList>
            <consortium name="DOE Joint Genome Institute"/>
            <consortium name="Mycorrhizal Genomics Consortium"/>
            <person name="Kohler A."/>
            <person name="Kuo A."/>
            <person name="Nagy L.G."/>
            <person name="Floudas D."/>
            <person name="Copeland A."/>
            <person name="Barry K.W."/>
            <person name="Cichocki N."/>
            <person name="Veneault-Fourrey C."/>
            <person name="LaButti K."/>
            <person name="Lindquist E.A."/>
            <person name="Lipzen A."/>
            <person name="Lundell T."/>
            <person name="Morin E."/>
            <person name="Murat C."/>
            <person name="Riley R."/>
            <person name="Ohm R."/>
            <person name="Sun H."/>
            <person name="Tunlid A."/>
            <person name="Henrissat B."/>
            <person name="Grigoriev I.V."/>
            <person name="Hibbett D.S."/>
            <person name="Martin F."/>
        </authorList>
    </citation>
    <scope>NUCLEOTIDE SEQUENCE [LARGE SCALE GENOMIC DNA]</scope>
    <source>
        <strain evidence="3">441</strain>
    </source>
</reference>
<feature type="compositionally biased region" description="Basic and acidic residues" evidence="1">
    <location>
        <begin position="100"/>
        <end position="110"/>
    </location>
</feature>
<evidence type="ECO:0000313" key="2">
    <source>
        <dbReference type="EMBL" id="KIK11388.1"/>
    </source>
</evidence>